<evidence type="ECO:0000313" key="5">
    <source>
        <dbReference type="Proteomes" id="UP000183447"/>
    </source>
</evidence>
<name>A0A1K2HZ41_9HYPH</name>
<gene>
    <name evidence="4" type="ORF">SAMN02983003_2570</name>
</gene>
<dbReference type="Pfam" id="PF00990">
    <property type="entry name" value="GGDEF"/>
    <property type="match status" value="1"/>
</dbReference>
<dbReference type="OrthoDB" id="315417at2"/>
<evidence type="ECO:0000256" key="2">
    <source>
        <dbReference type="ARBA" id="ARBA00034247"/>
    </source>
</evidence>
<dbReference type="InterPro" id="IPR043128">
    <property type="entry name" value="Rev_trsase/Diguanyl_cyclase"/>
</dbReference>
<keyword evidence="5" id="KW-1185">Reference proteome</keyword>
<accession>A0A1K2HZ41</accession>
<dbReference type="SMART" id="SM00065">
    <property type="entry name" value="GAF"/>
    <property type="match status" value="1"/>
</dbReference>
<proteinExistence type="predicted"/>
<dbReference type="EC" id="2.7.7.65" evidence="1"/>
<dbReference type="STRING" id="665118.SAMN02983003_2570"/>
<evidence type="ECO:0000256" key="1">
    <source>
        <dbReference type="ARBA" id="ARBA00012528"/>
    </source>
</evidence>
<dbReference type="SUPFAM" id="SSF55781">
    <property type="entry name" value="GAF domain-like"/>
    <property type="match status" value="1"/>
</dbReference>
<dbReference type="Gene3D" id="3.30.450.40">
    <property type="match status" value="1"/>
</dbReference>
<dbReference type="InterPro" id="IPR050469">
    <property type="entry name" value="Diguanylate_Cyclase"/>
</dbReference>
<dbReference type="EMBL" id="FPKU01000002">
    <property type="protein sequence ID" value="SFZ85406.1"/>
    <property type="molecule type" value="Genomic_DNA"/>
</dbReference>
<comment type="catalytic activity">
    <reaction evidence="2">
        <text>2 GTP = 3',3'-c-di-GMP + 2 diphosphate</text>
        <dbReference type="Rhea" id="RHEA:24898"/>
        <dbReference type="ChEBI" id="CHEBI:33019"/>
        <dbReference type="ChEBI" id="CHEBI:37565"/>
        <dbReference type="ChEBI" id="CHEBI:58805"/>
        <dbReference type="EC" id="2.7.7.65"/>
    </reaction>
</comment>
<sequence>MMIAPSYDDERIAAVRRYGLLDAATDSDLDRIVKLAQTLLGSESAAISLIDRDRQFFISRRGIAEAETPRQTSFCTHTIRAAGPMVVDDAEHDPRFANNPFVLDTPKVRFYAGVPLASSDAYPLGALCVFDPNPRSVTPDQLSSLENLAALAIHHLELRRQASIDTLTGTLNRATILRVAELEIADAEKHQTNLAVLMVDLDHFKTINDTYGHGTGDAVLASVGRLLESTIRKSDYVGRYGGEEFCMILPGVSAELAFSIASRVRATIEDMTIEAEGHRLTITASIGIAMLHERNGPTVTLLSAADRALYAAKRKGRNCVVFAYQMV</sequence>
<dbReference type="CDD" id="cd01949">
    <property type="entry name" value="GGDEF"/>
    <property type="match status" value="1"/>
</dbReference>
<dbReference type="Proteomes" id="UP000183447">
    <property type="component" value="Unassembled WGS sequence"/>
</dbReference>
<dbReference type="InterPro" id="IPR000160">
    <property type="entry name" value="GGDEF_dom"/>
</dbReference>
<dbReference type="Pfam" id="PF01590">
    <property type="entry name" value="GAF"/>
    <property type="match status" value="1"/>
</dbReference>
<organism evidence="4 5">
    <name type="scientific">Devosia enhydra</name>
    <dbReference type="NCBI Taxonomy" id="665118"/>
    <lineage>
        <taxon>Bacteria</taxon>
        <taxon>Pseudomonadati</taxon>
        <taxon>Pseudomonadota</taxon>
        <taxon>Alphaproteobacteria</taxon>
        <taxon>Hyphomicrobiales</taxon>
        <taxon>Devosiaceae</taxon>
        <taxon>Devosia</taxon>
    </lineage>
</organism>
<dbReference type="InterPro" id="IPR029787">
    <property type="entry name" value="Nucleotide_cyclase"/>
</dbReference>
<protein>
    <recommendedName>
        <fullName evidence="1">diguanylate cyclase</fullName>
        <ecNumber evidence="1">2.7.7.65</ecNumber>
    </recommendedName>
</protein>
<dbReference type="InterPro" id="IPR029016">
    <property type="entry name" value="GAF-like_dom_sf"/>
</dbReference>
<dbReference type="SMART" id="SM00267">
    <property type="entry name" value="GGDEF"/>
    <property type="match status" value="1"/>
</dbReference>
<evidence type="ECO:0000259" key="3">
    <source>
        <dbReference type="PROSITE" id="PS50887"/>
    </source>
</evidence>
<dbReference type="Gene3D" id="3.30.70.270">
    <property type="match status" value="1"/>
</dbReference>
<dbReference type="PANTHER" id="PTHR45138">
    <property type="entry name" value="REGULATORY COMPONENTS OF SENSORY TRANSDUCTION SYSTEM"/>
    <property type="match status" value="1"/>
</dbReference>
<dbReference type="PANTHER" id="PTHR45138:SF9">
    <property type="entry name" value="DIGUANYLATE CYCLASE DGCM-RELATED"/>
    <property type="match status" value="1"/>
</dbReference>
<reference evidence="4 5" key="1">
    <citation type="submission" date="2016-11" db="EMBL/GenBank/DDBJ databases">
        <authorList>
            <person name="Jaros S."/>
            <person name="Januszkiewicz K."/>
            <person name="Wedrychowicz H."/>
        </authorList>
    </citation>
    <scope>NUCLEOTIDE SEQUENCE [LARGE SCALE GENOMIC DNA]</scope>
    <source>
        <strain evidence="4 5">ATCC 23634</strain>
    </source>
</reference>
<dbReference type="RefSeq" id="WP_084603502.1">
    <property type="nucleotide sequence ID" value="NZ_FPKU01000002.1"/>
</dbReference>
<evidence type="ECO:0000313" key="4">
    <source>
        <dbReference type="EMBL" id="SFZ85406.1"/>
    </source>
</evidence>
<dbReference type="FunFam" id="3.30.70.270:FF:000001">
    <property type="entry name" value="Diguanylate cyclase domain protein"/>
    <property type="match status" value="1"/>
</dbReference>
<dbReference type="InterPro" id="IPR003018">
    <property type="entry name" value="GAF"/>
</dbReference>
<dbReference type="GO" id="GO:0052621">
    <property type="term" value="F:diguanylate cyclase activity"/>
    <property type="evidence" value="ECO:0007669"/>
    <property type="project" value="UniProtKB-EC"/>
</dbReference>
<dbReference type="NCBIfam" id="TIGR00254">
    <property type="entry name" value="GGDEF"/>
    <property type="match status" value="1"/>
</dbReference>
<dbReference type="SUPFAM" id="SSF55073">
    <property type="entry name" value="Nucleotide cyclase"/>
    <property type="match status" value="1"/>
</dbReference>
<dbReference type="PROSITE" id="PS50887">
    <property type="entry name" value="GGDEF"/>
    <property type="match status" value="1"/>
</dbReference>
<dbReference type="AlphaFoldDB" id="A0A1K2HZ41"/>
<feature type="domain" description="GGDEF" evidence="3">
    <location>
        <begin position="192"/>
        <end position="325"/>
    </location>
</feature>